<evidence type="ECO:0000256" key="6">
    <source>
        <dbReference type="SAM" id="Phobius"/>
    </source>
</evidence>
<feature type="domain" description="CCHC-type" evidence="7">
    <location>
        <begin position="93"/>
        <end position="109"/>
    </location>
</feature>
<evidence type="ECO:0000313" key="8">
    <source>
        <dbReference type="EMBL" id="KAF2324647.1"/>
    </source>
</evidence>
<dbReference type="GO" id="GO:0008270">
    <property type="term" value="F:zinc ion binding"/>
    <property type="evidence" value="ECO:0007669"/>
    <property type="project" value="UniProtKB-KW"/>
</dbReference>
<evidence type="ECO:0000256" key="4">
    <source>
        <dbReference type="ARBA" id="ARBA00022833"/>
    </source>
</evidence>
<dbReference type="AlphaFoldDB" id="A0A6A6NHL4"/>
<protein>
    <recommendedName>
        <fullName evidence="7">CCHC-type domain-containing protein</fullName>
    </recommendedName>
</protein>
<dbReference type="InterPro" id="IPR001878">
    <property type="entry name" value="Znf_CCHC"/>
</dbReference>
<dbReference type="PANTHER" id="PTHR47103">
    <property type="entry name" value="DNA-BINDING PROTEIN"/>
    <property type="match status" value="1"/>
</dbReference>
<feature type="domain" description="CCHC-type" evidence="7">
    <location>
        <begin position="75"/>
        <end position="88"/>
    </location>
</feature>
<dbReference type="EMBL" id="JAAGAX010000001">
    <property type="protein sequence ID" value="KAF2324647.1"/>
    <property type="molecule type" value="Genomic_DNA"/>
</dbReference>
<dbReference type="SUPFAM" id="SSF57756">
    <property type="entry name" value="Retrovirus zinc finger-like domains"/>
    <property type="match status" value="4"/>
</dbReference>
<dbReference type="SMART" id="SM00343">
    <property type="entry name" value="ZnF_C2HC"/>
    <property type="match status" value="9"/>
</dbReference>
<keyword evidence="9" id="KW-1185">Reference proteome</keyword>
<feature type="domain" description="CCHC-type" evidence="7">
    <location>
        <begin position="177"/>
        <end position="192"/>
    </location>
</feature>
<feature type="domain" description="CCHC-type" evidence="7">
    <location>
        <begin position="233"/>
        <end position="248"/>
    </location>
</feature>
<keyword evidence="3 5" id="KW-0863">Zinc-finger</keyword>
<keyword evidence="1" id="KW-0479">Metal-binding</keyword>
<feature type="domain" description="CCHC-type" evidence="7">
    <location>
        <begin position="158"/>
        <end position="171"/>
    </location>
</feature>
<dbReference type="PROSITE" id="PS50158">
    <property type="entry name" value="ZF_CCHC"/>
    <property type="match status" value="9"/>
</dbReference>
<feature type="domain" description="CCHC-type" evidence="7">
    <location>
        <begin position="56"/>
        <end position="71"/>
    </location>
</feature>
<evidence type="ECO:0000256" key="3">
    <source>
        <dbReference type="ARBA" id="ARBA00022771"/>
    </source>
</evidence>
<comment type="caution">
    <text evidence="8">The sequence shown here is derived from an EMBL/GenBank/DDBJ whole genome shotgun (WGS) entry which is preliminary data.</text>
</comment>
<reference evidence="8 9" key="1">
    <citation type="journal article" date="2020" name="Mol. Plant">
        <title>The Chromosome-Based Rubber Tree Genome Provides New Insights into Spurge Genome Evolution and Rubber Biosynthesis.</title>
        <authorList>
            <person name="Liu J."/>
            <person name="Shi C."/>
            <person name="Shi C.C."/>
            <person name="Li W."/>
            <person name="Zhang Q.J."/>
            <person name="Zhang Y."/>
            <person name="Li K."/>
            <person name="Lu H.F."/>
            <person name="Shi C."/>
            <person name="Zhu S.T."/>
            <person name="Xiao Z.Y."/>
            <person name="Nan H."/>
            <person name="Yue Y."/>
            <person name="Zhu X.G."/>
            <person name="Wu Y."/>
            <person name="Hong X.N."/>
            <person name="Fan G.Y."/>
            <person name="Tong Y."/>
            <person name="Zhang D."/>
            <person name="Mao C.L."/>
            <person name="Liu Y.L."/>
            <person name="Hao S.J."/>
            <person name="Liu W.Q."/>
            <person name="Lv M.Q."/>
            <person name="Zhang H.B."/>
            <person name="Liu Y."/>
            <person name="Hu-Tang G.R."/>
            <person name="Wang J.P."/>
            <person name="Wang J.H."/>
            <person name="Sun Y.H."/>
            <person name="Ni S.B."/>
            <person name="Chen W.B."/>
            <person name="Zhang X.C."/>
            <person name="Jiao Y.N."/>
            <person name="Eichler E.E."/>
            <person name="Li G.H."/>
            <person name="Liu X."/>
            <person name="Gao L.Z."/>
        </authorList>
    </citation>
    <scope>NUCLEOTIDE SEQUENCE [LARGE SCALE GENOMIC DNA]</scope>
    <source>
        <strain evidence="9">cv. GT1</strain>
        <tissue evidence="8">Leaf</tissue>
    </source>
</reference>
<proteinExistence type="predicted"/>
<organism evidence="8 9">
    <name type="scientific">Hevea brasiliensis</name>
    <name type="common">Para rubber tree</name>
    <name type="synonym">Siphonia brasiliensis</name>
    <dbReference type="NCBI Taxonomy" id="3981"/>
    <lineage>
        <taxon>Eukaryota</taxon>
        <taxon>Viridiplantae</taxon>
        <taxon>Streptophyta</taxon>
        <taxon>Embryophyta</taxon>
        <taxon>Tracheophyta</taxon>
        <taxon>Spermatophyta</taxon>
        <taxon>Magnoliopsida</taxon>
        <taxon>eudicotyledons</taxon>
        <taxon>Gunneridae</taxon>
        <taxon>Pentapetalae</taxon>
        <taxon>rosids</taxon>
        <taxon>fabids</taxon>
        <taxon>Malpighiales</taxon>
        <taxon>Euphorbiaceae</taxon>
        <taxon>Crotonoideae</taxon>
        <taxon>Micrandreae</taxon>
        <taxon>Hevea</taxon>
    </lineage>
</organism>
<keyword evidence="6" id="KW-0472">Membrane</keyword>
<dbReference type="Proteomes" id="UP000467840">
    <property type="component" value="Chromosome 5"/>
</dbReference>
<dbReference type="Gene3D" id="4.10.60.10">
    <property type="entry name" value="Zinc finger, CCHC-type"/>
    <property type="match status" value="5"/>
</dbReference>
<dbReference type="GO" id="GO:0003676">
    <property type="term" value="F:nucleic acid binding"/>
    <property type="evidence" value="ECO:0007669"/>
    <property type="project" value="InterPro"/>
</dbReference>
<feature type="transmembrane region" description="Helical" evidence="6">
    <location>
        <begin position="12"/>
        <end position="32"/>
    </location>
</feature>
<evidence type="ECO:0000259" key="7">
    <source>
        <dbReference type="PROSITE" id="PS50158"/>
    </source>
</evidence>
<gene>
    <name evidence="8" type="ORF">GH714_015910</name>
</gene>
<sequence>MLLTGERHVVVSGYLVFNELLMYGFHFFRIFAAYIHQWKIFGDVYVDESHLQNNLCNNCKRPGHFARECPNVAVCNNCGLPGHIALECTTQLRCWNCREPGHVASNCPNEGICHSCGKSGHRARDCPNPEMPPGDLRLCNNCYKPGHIAAECTNDKACKNCRKTGHIARDCHNEPVCNSCNIAGHVARQCPKGNNVAERGAWDRTSGYRDVVCRTCNQVGHMSRDCVGPMIICHNCGGRGHMALECPSGRFADRGFRRLLGLDDQARDGLKETAGSSQLRHHVEAPQGLQGAPTLGSMVPIIGACGFAAAASATGSLLALQWESENLIALSTAIKDWLASSTLNFYDYHNSVIAAIIIFVMECLVAEIAVQLMTKGGVLTILGSLLTALALPAAVLTATGLMDRKWAIGVDR</sequence>
<feature type="domain" description="CCHC-type" evidence="7">
    <location>
        <begin position="113"/>
        <end position="128"/>
    </location>
</feature>
<evidence type="ECO:0000256" key="1">
    <source>
        <dbReference type="ARBA" id="ARBA00022723"/>
    </source>
</evidence>
<keyword evidence="6" id="KW-0812">Transmembrane</keyword>
<dbReference type="PANTHER" id="PTHR47103:SF8">
    <property type="entry name" value="DNA-BINDING PROTEIN"/>
    <property type="match status" value="1"/>
</dbReference>
<evidence type="ECO:0000256" key="5">
    <source>
        <dbReference type="PROSITE-ProRule" id="PRU00047"/>
    </source>
</evidence>
<keyword evidence="4" id="KW-0862">Zinc</keyword>
<evidence type="ECO:0000313" key="9">
    <source>
        <dbReference type="Proteomes" id="UP000467840"/>
    </source>
</evidence>
<keyword evidence="6" id="KW-1133">Transmembrane helix</keyword>
<dbReference type="InterPro" id="IPR036875">
    <property type="entry name" value="Znf_CCHC_sf"/>
</dbReference>
<name>A0A6A6NHL4_HEVBR</name>
<evidence type="ECO:0000256" key="2">
    <source>
        <dbReference type="ARBA" id="ARBA00022737"/>
    </source>
</evidence>
<feature type="transmembrane region" description="Helical" evidence="6">
    <location>
        <begin position="352"/>
        <end position="372"/>
    </location>
</feature>
<feature type="domain" description="CCHC-type" evidence="7">
    <location>
        <begin position="139"/>
        <end position="154"/>
    </location>
</feature>
<dbReference type="Pfam" id="PF00098">
    <property type="entry name" value="zf-CCHC"/>
    <property type="match status" value="9"/>
</dbReference>
<keyword evidence="2" id="KW-0677">Repeat</keyword>
<accession>A0A6A6NHL4</accession>
<feature type="domain" description="CCHC-type" evidence="7">
    <location>
        <begin position="213"/>
        <end position="226"/>
    </location>
</feature>
<feature type="transmembrane region" description="Helical" evidence="6">
    <location>
        <begin position="378"/>
        <end position="402"/>
    </location>
</feature>